<accession>A0ABY2X9B5</accession>
<keyword evidence="4 5" id="KW-0949">S-adenosyl-L-methionine</keyword>
<dbReference type="Proteomes" id="UP001191082">
    <property type="component" value="Unassembled WGS sequence"/>
</dbReference>
<evidence type="ECO:0000256" key="4">
    <source>
        <dbReference type="ARBA" id="ARBA00022691"/>
    </source>
</evidence>
<dbReference type="InterPro" id="IPR026024">
    <property type="entry name" value="Chemotaxis_MeTrfase_CheR"/>
</dbReference>
<dbReference type="InterPro" id="IPR000780">
    <property type="entry name" value="CheR_MeTrfase"/>
</dbReference>
<dbReference type="PANTHER" id="PTHR24422">
    <property type="entry name" value="CHEMOTAXIS PROTEIN METHYLTRANSFERASE"/>
    <property type="match status" value="1"/>
</dbReference>
<organism evidence="7 8">
    <name type="scientific">Arenibacterium halophilum</name>
    <dbReference type="NCBI Taxonomy" id="2583821"/>
    <lineage>
        <taxon>Bacteria</taxon>
        <taxon>Pseudomonadati</taxon>
        <taxon>Pseudomonadota</taxon>
        <taxon>Alphaproteobacteria</taxon>
        <taxon>Rhodobacterales</taxon>
        <taxon>Paracoccaceae</taxon>
        <taxon>Arenibacterium</taxon>
    </lineage>
</organism>
<protein>
    <recommendedName>
        <fullName evidence="5">Chemotaxis protein methyltransferase</fullName>
        <ecNumber evidence="5">2.1.1.80</ecNumber>
    </recommendedName>
</protein>
<evidence type="ECO:0000313" key="8">
    <source>
        <dbReference type="Proteomes" id="UP001191082"/>
    </source>
</evidence>
<dbReference type="PRINTS" id="PR00996">
    <property type="entry name" value="CHERMTFRASE"/>
</dbReference>
<evidence type="ECO:0000256" key="2">
    <source>
        <dbReference type="ARBA" id="ARBA00022603"/>
    </source>
</evidence>
<dbReference type="SUPFAM" id="SSF47757">
    <property type="entry name" value="Chemotaxis receptor methyltransferase CheR, N-terminal domain"/>
    <property type="match status" value="1"/>
</dbReference>
<dbReference type="InterPro" id="IPR029063">
    <property type="entry name" value="SAM-dependent_MTases_sf"/>
</dbReference>
<keyword evidence="8" id="KW-1185">Reference proteome</keyword>
<keyword evidence="2 5" id="KW-0489">Methyltransferase</keyword>
<keyword evidence="3 5" id="KW-0808">Transferase</keyword>
<comment type="caution">
    <text evidence="7">The sequence shown here is derived from an EMBL/GenBank/DDBJ whole genome shotgun (WGS) entry which is preliminary data.</text>
</comment>
<evidence type="ECO:0000259" key="6">
    <source>
        <dbReference type="PROSITE" id="PS50123"/>
    </source>
</evidence>
<sequence>MTSVPAISAEPALARDVEYTSGDFQRIANLLRELSGIRMPPSNEALVFSRLSKRVKRLGYTRFSDYVDLIAGDAEGEERDAMIEALTTNTTRFFREAHHFETVESDLMPEIVQRLKQNDRIRLWSAGCSSGEEPYSLAATVVKSCADVAQFDLKILATDIDRSVIKKATAAQYRSDSCSAVPEEYAKILFDGPVAERDYVGIHPQVKSMVTFRYLNFMEPWPVRGPFTAIFCRNVMIYMEEETQAQVWSGLASVLEPGGYLFIGHSERVGPELKGSLEMIGTTTFRKI</sequence>
<feature type="domain" description="CheR-type methyltransferase" evidence="6">
    <location>
        <begin position="12"/>
        <end position="288"/>
    </location>
</feature>
<name>A0ABY2X9B5_9RHOB</name>
<dbReference type="Pfam" id="PF03705">
    <property type="entry name" value="CheR_N"/>
    <property type="match status" value="1"/>
</dbReference>
<dbReference type="EC" id="2.1.1.80" evidence="5"/>
<dbReference type="InterPro" id="IPR050903">
    <property type="entry name" value="Bact_Chemotaxis_MeTrfase"/>
</dbReference>
<evidence type="ECO:0000256" key="3">
    <source>
        <dbReference type="ARBA" id="ARBA00022679"/>
    </source>
</evidence>
<evidence type="ECO:0000256" key="1">
    <source>
        <dbReference type="ARBA" id="ARBA00001541"/>
    </source>
</evidence>
<dbReference type="RefSeq" id="WP_138863497.1">
    <property type="nucleotide sequence ID" value="NZ_VCPC01000002.1"/>
</dbReference>
<dbReference type="InterPro" id="IPR036804">
    <property type="entry name" value="CheR_N_sf"/>
</dbReference>
<dbReference type="SMART" id="SM00138">
    <property type="entry name" value="MeTrc"/>
    <property type="match status" value="1"/>
</dbReference>
<dbReference type="PANTHER" id="PTHR24422:SF19">
    <property type="entry name" value="CHEMOTAXIS PROTEIN METHYLTRANSFERASE"/>
    <property type="match status" value="1"/>
</dbReference>
<dbReference type="Pfam" id="PF01739">
    <property type="entry name" value="CheR"/>
    <property type="match status" value="1"/>
</dbReference>
<evidence type="ECO:0000313" key="7">
    <source>
        <dbReference type="EMBL" id="TMV12941.1"/>
    </source>
</evidence>
<dbReference type="Gene3D" id="1.10.155.10">
    <property type="entry name" value="Chemotaxis receptor methyltransferase CheR, N-terminal domain"/>
    <property type="match status" value="1"/>
</dbReference>
<dbReference type="SUPFAM" id="SSF53335">
    <property type="entry name" value="S-adenosyl-L-methionine-dependent methyltransferases"/>
    <property type="match status" value="1"/>
</dbReference>
<dbReference type="InterPro" id="IPR022642">
    <property type="entry name" value="CheR_C"/>
</dbReference>
<reference evidence="7 8" key="1">
    <citation type="submission" date="2019-05" db="EMBL/GenBank/DDBJ databases">
        <title>Marivita sp. nov. isolated from sea sediment.</title>
        <authorList>
            <person name="Kim W."/>
        </authorList>
    </citation>
    <scope>NUCLEOTIDE SEQUENCE [LARGE SCALE GENOMIC DNA]</scope>
    <source>
        <strain evidence="7 8">CAU 1492</strain>
    </source>
</reference>
<comment type="function">
    <text evidence="5">Methylation of the membrane-bound methyl-accepting chemotaxis proteins (MCP) to form gamma-glutamyl methyl ester residues in MCP.</text>
</comment>
<dbReference type="Gene3D" id="3.40.50.150">
    <property type="entry name" value="Vaccinia Virus protein VP39"/>
    <property type="match status" value="1"/>
</dbReference>
<dbReference type="EMBL" id="VCPC01000002">
    <property type="protein sequence ID" value="TMV12941.1"/>
    <property type="molecule type" value="Genomic_DNA"/>
</dbReference>
<dbReference type="InterPro" id="IPR022641">
    <property type="entry name" value="CheR_N"/>
</dbReference>
<evidence type="ECO:0000256" key="5">
    <source>
        <dbReference type="PIRNR" id="PIRNR000410"/>
    </source>
</evidence>
<dbReference type="PIRSF" id="PIRSF000410">
    <property type="entry name" value="CheR"/>
    <property type="match status" value="1"/>
</dbReference>
<comment type="catalytic activity">
    <reaction evidence="1 5">
        <text>L-glutamyl-[protein] + S-adenosyl-L-methionine = [protein]-L-glutamate 5-O-methyl ester + S-adenosyl-L-homocysteine</text>
        <dbReference type="Rhea" id="RHEA:24452"/>
        <dbReference type="Rhea" id="RHEA-COMP:10208"/>
        <dbReference type="Rhea" id="RHEA-COMP:10311"/>
        <dbReference type="ChEBI" id="CHEBI:29973"/>
        <dbReference type="ChEBI" id="CHEBI:57856"/>
        <dbReference type="ChEBI" id="CHEBI:59789"/>
        <dbReference type="ChEBI" id="CHEBI:82795"/>
        <dbReference type="EC" id="2.1.1.80"/>
    </reaction>
</comment>
<dbReference type="PROSITE" id="PS50123">
    <property type="entry name" value="CHER"/>
    <property type="match status" value="1"/>
</dbReference>
<gene>
    <name evidence="7" type="ORF">FGK64_09090</name>
</gene>
<proteinExistence type="predicted"/>